<organism evidence="9 10">
    <name type="scientific">Saccharolobus solfataricus</name>
    <name type="common">Sulfolobus solfataricus</name>
    <dbReference type="NCBI Taxonomy" id="2287"/>
    <lineage>
        <taxon>Archaea</taxon>
        <taxon>Thermoproteota</taxon>
        <taxon>Thermoprotei</taxon>
        <taxon>Sulfolobales</taxon>
        <taxon>Sulfolobaceae</taxon>
        <taxon>Saccharolobus</taxon>
    </lineage>
</organism>
<dbReference type="OrthoDB" id="44155at2157"/>
<keyword evidence="2" id="KW-0813">Transport</keyword>
<keyword evidence="8" id="KW-0175">Coiled coil</keyword>
<sequence length="105" mass="11993">MISNLSDFLVVVVVFILLMAGDKNAGNTTKSIGRFLGEIRKRQNEFKNELMRELNSVEATNNTPFTGSNFKYVKVTNQERVKELEAQIKRLQEELERLKASDGKN</sequence>
<dbReference type="EMBL" id="LT549890">
    <property type="protein sequence ID" value="SAI84019.1"/>
    <property type="molecule type" value="Genomic_DNA"/>
</dbReference>
<dbReference type="Proteomes" id="UP000076770">
    <property type="component" value="Chromosome i"/>
</dbReference>
<evidence type="ECO:0000256" key="2">
    <source>
        <dbReference type="ARBA" id="ARBA00022448"/>
    </source>
</evidence>
<accession>A0A157SYD1</accession>
<dbReference type="RefSeq" id="WP_010922998.1">
    <property type="nucleotide sequence ID" value="NZ_LT549890.1"/>
</dbReference>
<evidence type="ECO:0000313" key="10">
    <source>
        <dbReference type="Proteomes" id="UP000076770"/>
    </source>
</evidence>
<name>A0A157SYD1_SACSO</name>
<evidence type="ECO:0000256" key="5">
    <source>
        <dbReference type="ARBA" id="ARBA00022989"/>
    </source>
</evidence>
<feature type="coiled-coil region" evidence="8">
    <location>
        <begin position="74"/>
        <end position="101"/>
    </location>
</feature>
<evidence type="ECO:0000256" key="4">
    <source>
        <dbReference type="ARBA" id="ARBA00022927"/>
    </source>
</evidence>
<keyword evidence="6" id="KW-0811">Translocation</keyword>
<evidence type="ECO:0000256" key="3">
    <source>
        <dbReference type="ARBA" id="ARBA00022692"/>
    </source>
</evidence>
<reference evidence="10" key="1">
    <citation type="submission" date="2016-04" db="EMBL/GenBank/DDBJ databases">
        <authorList>
            <person name="Shah S.A."/>
            <person name="Garrett R.A."/>
        </authorList>
    </citation>
    <scope>NUCLEOTIDE SEQUENCE [LARGE SCALE GENOMIC DNA]</scope>
    <source>
        <strain evidence="10">ATCC 35091 / DSM 1616 / JCM 8930 / NBRC 15331 / P1</strain>
    </source>
</reference>
<keyword evidence="4" id="KW-0653">Protein transport</keyword>
<dbReference type="GeneID" id="1455614"/>
<evidence type="ECO:0000313" key="9">
    <source>
        <dbReference type="EMBL" id="SAI84019.1"/>
    </source>
</evidence>
<dbReference type="PATRIC" id="fig|2287.9.peg.471"/>
<evidence type="ECO:0000256" key="1">
    <source>
        <dbReference type="ARBA" id="ARBA00004167"/>
    </source>
</evidence>
<comment type="subcellular location">
    <subcellularLocation>
        <location evidence="1">Membrane</location>
        <topology evidence="1">Single-pass membrane protein</topology>
    </subcellularLocation>
</comment>
<gene>
    <name evidence="9" type="ORF">SSOP1_0464</name>
</gene>
<evidence type="ECO:0000256" key="6">
    <source>
        <dbReference type="ARBA" id="ARBA00023010"/>
    </source>
</evidence>
<dbReference type="GeneID" id="27426780"/>
<evidence type="ECO:0000256" key="7">
    <source>
        <dbReference type="ARBA" id="ARBA00023136"/>
    </source>
</evidence>
<evidence type="ECO:0000256" key="8">
    <source>
        <dbReference type="SAM" id="Coils"/>
    </source>
</evidence>
<dbReference type="Pfam" id="PF02416">
    <property type="entry name" value="TatA_B_E"/>
    <property type="match status" value="1"/>
</dbReference>
<evidence type="ECO:0008006" key="11">
    <source>
        <dbReference type="Google" id="ProtNLM"/>
    </source>
</evidence>
<proteinExistence type="predicted"/>
<protein>
    <recommendedName>
        <fullName evidence="11">Translocase</fullName>
    </recommendedName>
</protein>
<keyword evidence="7" id="KW-0472">Membrane</keyword>
<dbReference type="AlphaFoldDB" id="A0A157SYD1"/>
<keyword evidence="5" id="KW-1133">Transmembrane helix</keyword>
<dbReference type="InterPro" id="IPR003369">
    <property type="entry name" value="TatA/B/E"/>
</dbReference>
<keyword evidence="3" id="KW-0812">Transmembrane</keyword>